<name>G3B6U2_CANTC</name>
<keyword evidence="11" id="KW-1185">Reference proteome</keyword>
<evidence type="ECO:0000256" key="8">
    <source>
        <dbReference type="SAM" id="Phobius"/>
    </source>
</evidence>
<evidence type="ECO:0000256" key="7">
    <source>
        <dbReference type="SAM" id="MobiDB-lite"/>
    </source>
</evidence>
<evidence type="ECO:0000256" key="6">
    <source>
        <dbReference type="PROSITE-ProRule" id="PRU00205"/>
    </source>
</evidence>
<dbReference type="PROSITE" id="PS50922">
    <property type="entry name" value="TLC"/>
    <property type="match status" value="1"/>
</dbReference>
<accession>G3B6U2</accession>
<reference evidence="10 11" key="1">
    <citation type="journal article" date="2011" name="Proc. Natl. Acad. Sci. U.S.A.">
        <title>Comparative genomics of xylose-fermenting fungi for enhanced biofuel production.</title>
        <authorList>
            <person name="Wohlbach D.J."/>
            <person name="Kuo A."/>
            <person name="Sato T.K."/>
            <person name="Potts K.M."/>
            <person name="Salamov A.A."/>
            <person name="LaButti K.M."/>
            <person name="Sun H."/>
            <person name="Clum A."/>
            <person name="Pangilinan J.L."/>
            <person name="Lindquist E.A."/>
            <person name="Lucas S."/>
            <person name="Lapidus A."/>
            <person name="Jin M."/>
            <person name="Gunawan C."/>
            <person name="Balan V."/>
            <person name="Dale B.E."/>
            <person name="Jeffries T.W."/>
            <person name="Zinkel R."/>
            <person name="Barry K.W."/>
            <person name="Grigoriev I.V."/>
            <person name="Gasch A.P."/>
        </authorList>
    </citation>
    <scope>NUCLEOTIDE SEQUENCE [LARGE SCALE GENOMIC DNA]</scope>
    <source>
        <strain evidence="11">ATCC 10573 / BCRC 21748 / CBS 615 / JCM 9827 / NBRC 10315 / NRRL Y-1498 / VKM Y-70</strain>
    </source>
</reference>
<sequence length="390" mass="45236">MTERTLLKQTDTDTTDTLKPSTPKPNPSSKSSDGTRYENSFVAFIERNSFPFSRTVLFLLYSLHIFSKNSTVHTWTSKLVTLSNQTGIDANGYPVYDICNDDAFVVLHGVLLFMFIRSFLMIYVFAPFASYTFRMDKRAKVRFAEQSWSCFYASFSTIYGMYLYYNSEYWGHLENLFAGWPHDKMSTSFKAYYLMQIAFWLSQIIVLNIEEKRKDHYQMFGHHIITSLLCIGSYQNYYMRIGNLILILMDFCDVCLTGAKVLKYAGFSTLCDIMFVCFLLSWVILRHGVYNYLFYYAMANAESLMTLHRCVPGVVEEKCWSRFVLYTCFVLLAILQLLCIAWLYSISKVAYRVVSGTGAEDVRSDSDDSDDELEDEQQSNEQQLAENKKN</sequence>
<dbReference type="eggNOG" id="KOG1607">
    <property type="taxonomic scope" value="Eukaryota"/>
</dbReference>
<feature type="transmembrane region" description="Helical" evidence="8">
    <location>
        <begin position="323"/>
        <end position="344"/>
    </location>
</feature>
<evidence type="ECO:0000313" key="10">
    <source>
        <dbReference type="EMBL" id="EGV63020.1"/>
    </source>
</evidence>
<feature type="transmembrane region" description="Helical" evidence="8">
    <location>
        <begin position="147"/>
        <end position="165"/>
    </location>
</feature>
<evidence type="ECO:0000256" key="2">
    <source>
        <dbReference type="ARBA" id="ARBA00009808"/>
    </source>
</evidence>
<dbReference type="Pfam" id="PF03798">
    <property type="entry name" value="TRAM_LAG1_CLN8"/>
    <property type="match status" value="1"/>
</dbReference>
<protein>
    <submittedName>
        <fullName evidence="10">Longevity-assurance protein 1</fullName>
    </submittedName>
</protein>
<feature type="compositionally biased region" description="Acidic residues" evidence="7">
    <location>
        <begin position="367"/>
        <end position="378"/>
    </location>
</feature>
<comment type="similarity">
    <text evidence="2">Belongs to the sphingosine N-acyltransferase family.</text>
</comment>
<evidence type="ECO:0000256" key="4">
    <source>
        <dbReference type="ARBA" id="ARBA00022989"/>
    </source>
</evidence>
<dbReference type="InterPro" id="IPR006634">
    <property type="entry name" value="TLC-dom"/>
</dbReference>
<dbReference type="PANTHER" id="PTHR12560">
    <property type="entry name" value="LONGEVITY ASSURANCE FACTOR 1 LAG1"/>
    <property type="match status" value="1"/>
</dbReference>
<feature type="transmembrane region" description="Helical" evidence="8">
    <location>
        <begin position="265"/>
        <end position="285"/>
    </location>
</feature>
<dbReference type="InterPro" id="IPR016439">
    <property type="entry name" value="Lag1/Lac1-like"/>
</dbReference>
<evidence type="ECO:0000256" key="3">
    <source>
        <dbReference type="ARBA" id="ARBA00022692"/>
    </source>
</evidence>
<dbReference type="OrthoDB" id="537032at2759"/>
<comment type="subcellular location">
    <subcellularLocation>
        <location evidence="1">Membrane</location>
        <topology evidence="1">Multi-pass membrane protein</topology>
    </subcellularLocation>
</comment>
<dbReference type="GO" id="GO:0050291">
    <property type="term" value="F:sphingosine N-acyltransferase activity"/>
    <property type="evidence" value="ECO:0007669"/>
    <property type="project" value="InterPro"/>
</dbReference>
<feature type="region of interest" description="Disordered" evidence="7">
    <location>
        <begin position="1"/>
        <end position="35"/>
    </location>
</feature>
<dbReference type="GO" id="GO:0016020">
    <property type="term" value="C:membrane"/>
    <property type="evidence" value="ECO:0007669"/>
    <property type="project" value="UniProtKB-SubCell"/>
</dbReference>
<dbReference type="GO" id="GO:0046513">
    <property type="term" value="P:ceramide biosynthetic process"/>
    <property type="evidence" value="ECO:0007669"/>
    <property type="project" value="InterPro"/>
</dbReference>
<dbReference type="HOGENOM" id="CLU_028277_2_0_1"/>
<keyword evidence="5 6" id="KW-0472">Membrane</keyword>
<dbReference type="AlphaFoldDB" id="G3B6U2"/>
<dbReference type="EMBL" id="GL996524">
    <property type="protein sequence ID" value="EGV63020.1"/>
    <property type="molecule type" value="Genomic_DNA"/>
</dbReference>
<proteinExistence type="inferred from homology"/>
<evidence type="ECO:0000313" key="11">
    <source>
        <dbReference type="Proteomes" id="UP000000707"/>
    </source>
</evidence>
<evidence type="ECO:0000256" key="1">
    <source>
        <dbReference type="ARBA" id="ARBA00004141"/>
    </source>
</evidence>
<feature type="transmembrane region" description="Helical" evidence="8">
    <location>
        <begin position="103"/>
        <end position="126"/>
    </location>
</feature>
<feature type="compositionally biased region" description="Low complexity" evidence="7">
    <location>
        <begin position="15"/>
        <end position="32"/>
    </location>
</feature>
<dbReference type="STRING" id="590646.G3B6U2"/>
<dbReference type="PANTHER" id="PTHR12560:SF0">
    <property type="entry name" value="LD18904P"/>
    <property type="match status" value="1"/>
</dbReference>
<dbReference type="GeneID" id="18247375"/>
<feature type="region of interest" description="Disordered" evidence="7">
    <location>
        <begin position="358"/>
        <end position="390"/>
    </location>
</feature>
<feature type="domain" description="TLC" evidence="9">
    <location>
        <begin position="141"/>
        <end position="355"/>
    </location>
</feature>
<gene>
    <name evidence="10" type="ORF">CANTEDRAFT_114330</name>
</gene>
<evidence type="ECO:0000256" key="5">
    <source>
        <dbReference type="ARBA" id="ARBA00023136"/>
    </source>
</evidence>
<keyword evidence="3 6" id="KW-0812">Transmembrane</keyword>
<evidence type="ECO:0000259" key="9">
    <source>
        <dbReference type="PROSITE" id="PS50922"/>
    </source>
</evidence>
<dbReference type="PIRSF" id="PIRSF005225">
    <property type="entry name" value="LAG1_LAC1"/>
    <property type="match status" value="1"/>
</dbReference>
<keyword evidence="4 8" id="KW-1133">Transmembrane helix</keyword>
<dbReference type="KEGG" id="cten:18247375"/>
<dbReference type="SMART" id="SM00724">
    <property type="entry name" value="TLC"/>
    <property type="match status" value="1"/>
</dbReference>
<dbReference type="Proteomes" id="UP000000707">
    <property type="component" value="Unassembled WGS sequence"/>
</dbReference>
<organism evidence="11">
    <name type="scientific">Candida tenuis (strain ATCC 10573 / BCRC 21748 / CBS 615 / JCM 9827 / NBRC 10315 / NRRL Y-1498 / VKM Y-70)</name>
    <name type="common">Yeast</name>
    <name type="synonym">Yamadazyma tenuis</name>
    <dbReference type="NCBI Taxonomy" id="590646"/>
    <lineage>
        <taxon>Eukaryota</taxon>
        <taxon>Fungi</taxon>
        <taxon>Dikarya</taxon>
        <taxon>Ascomycota</taxon>
        <taxon>Saccharomycotina</taxon>
        <taxon>Pichiomycetes</taxon>
        <taxon>Debaryomycetaceae</taxon>
        <taxon>Yamadazyma</taxon>
    </lineage>
</organism>
<feature type="transmembrane region" description="Helical" evidence="8">
    <location>
        <begin position="191"/>
        <end position="209"/>
    </location>
</feature>